<dbReference type="OrthoDB" id="9801481at2"/>
<dbReference type="SUPFAM" id="SSF47240">
    <property type="entry name" value="Ferritin-like"/>
    <property type="match status" value="1"/>
</dbReference>
<feature type="binding site" evidence="7">
    <location>
        <position position="27"/>
    </location>
    <ligand>
        <name>Fe cation</name>
        <dbReference type="ChEBI" id="CHEBI:24875"/>
        <label>1</label>
    </ligand>
</feature>
<dbReference type="STRING" id="915059.NH26_18315"/>
<dbReference type="GO" id="GO:0008199">
    <property type="term" value="F:ferric iron binding"/>
    <property type="evidence" value="ECO:0007669"/>
    <property type="project" value="InterPro"/>
</dbReference>
<dbReference type="PROSITE" id="PS50905">
    <property type="entry name" value="FERRITIN_LIKE"/>
    <property type="match status" value="1"/>
</dbReference>
<dbReference type="GO" id="GO:0042802">
    <property type="term" value="F:identical protein binding"/>
    <property type="evidence" value="ECO:0007669"/>
    <property type="project" value="UniProtKB-ARBA"/>
</dbReference>
<dbReference type="FunFam" id="1.20.1260.10:FF:000001">
    <property type="entry name" value="Non-heme ferritin"/>
    <property type="match status" value="1"/>
</dbReference>
<dbReference type="SMR" id="A0A1S1Z4F8"/>
<evidence type="ECO:0000256" key="5">
    <source>
        <dbReference type="ARBA" id="ARBA00023004"/>
    </source>
</evidence>
<comment type="subcellular location">
    <subcellularLocation>
        <location evidence="8">Cytoplasm</location>
    </subcellularLocation>
</comment>
<proteinExistence type="inferred from homology"/>
<feature type="domain" description="Ferritin-like diiron" evidence="9">
    <location>
        <begin position="10"/>
        <end position="155"/>
    </location>
</feature>
<dbReference type="GO" id="GO:0006826">
    <property type="term" value="P:iron ion transport"/>
    <property type="evidence" value="ECO:0007669"/>
    <property type="project" value="InterPro"/>
</dbReference>
<dbReference type="PANTHER" id="PTHR11431:SF127">
    <property type="entry name" value="BACTERIAL NON-HEME FERRITIN"/>
    <property type="match status" value="1"/>
</dbReference>
<evidence type="ECO:0000256" key="4">
    <source>
        <dbReference type="ARBA" id="ARBA00023002"/>
    </source>
</evidence>
<dbReference type="EC" id="1.16.3.2" evidence="8"/>
<evidence type="ECO:0000256" key="2">
    <source>
        <dbReference type="ARBA" id="ARBA00022434"/>
    </source>
</evidence>
<dbReference type="InterPro" id="IPR009040">
    <property type="entry name" value="Ferritin-like_diiron"/>
</dbReference>
<dbReference type="GO" id="GO:0005737">
    <property type="term" value="C:cytoplasm"/>
    <property type="evidence" value="ECO:0007669"/>
    <property type="project" value="UniProtKB-SubCell"/>
</dbReference>
<organism evidence="10 11">
    <name type="scientific">Flammeovirga pacifica</name>
    <dbReference type="NCBI Taxonomy" id="915059"/>
    <lineage>
        <taxon>Bacteria</taxon>
        <taxon>Pseudomonadati</taxon>
        <taxon>Bacteroidota</taxon>
        <taxon>Cytophagia</taxon>
        <taxon>Cytophagales</taxon>
        <taxon>Flammeovirgaceae</taxon>
        <taxon>Flammeovirga</taxon>
    </lineage>
</organism>
<comment type="function">
    <text evidence="6">May alleviate iron toxicity in the presence of oxygen.</text>
</comment>
<feature type="binding site" evidence="7">
    <location>
        <position position="137"/>
    </location>
    <ligand>
        <name>Fe cation</name>
        <dbReference type="ChEBI" id="CHEBI:24875"/>
        <label>1</label>
    </ligand>
</feature>
<dbReference type="PANTHER" id="PTHR11431">
    <property type="entry name" value="FERRITIN"/>
    <property type="match status" value="1"/>
</dbReference>
<dbReference type="InterPro" id="IPR001519">
    <property type="entry name" value="Ferritin"/>
</dbReference>
<protein>
    <recommendedName>
        <fullName evidence="8">Ferritin</fullName>
        <ecNumber evidence="8">1.16.3.2</ecNumber>
    </recommendedName>
</protein>
<keyword evidence="11" id="KW-1185">Reference proteome</keyword>
<gene>
    <name evidence="10" type="ORF">NH26_18315</name>
</gene>
<keyword evidence="5 7" id="KW-0408">Iron</keyword>
<comment type="function">
    <text evidence="8">Iron-storage protein.</text>
</comment>
<sequence>MPITKKRLQSSLGAEVEEMLNQQVQLEDQSSQYYLSFASWCETQGYVKAAEFLYEHAEEERQHMLKFFKYINAVGGHAKAAEITPVPYDFESLRQVFEMVLEHEIKVTKAINEIVDCCFQNKDFSTFQFLQWFVAEQREEEETARTILDAFDIIGEDSPQGLWMIDQEIGRIGAEGVDSDMGDQA</sequence>
<keyword evidence="3 7" id="KW-0479">Metal-binding</keyword>
<reference evidence="10 11" key="1">
    <citation type="journal article" date="2012" name="Int. J. Syst. Evol. Microbiol.">
        <title>Flammeovirga pacifica sp. nov., isolated from deep-sea sediment.</title>
        <authorList>
            <person name="Xu H."/>
            <person name="Fu Y."/>
            <person name="Yang N."/>
            <person name="Ding Z."/>
            <person name="Lai Q."/>
            <person name="Zeng R."/>
        </authorList>
    </citation>
    <scope>NUCLEOTIDE SEQUENCE [LARGE SCALE GENOMIC DNA]</scope>
    <source>
        <strain evidence="11">DSM 24597 / LMG 26175 / WPAGA1</strain>
    </source>
</reference>
<dbReference type="Pfam" id="PF00210">
    <property type="entry name" value="Ferritin"/>
    <property type="match status" value="1"/>
</dbReference>
<evidence type="ECO:0000256" key="7">
    <source>
        <dbReference type="PIRSR" id="PIRSR601519-1"/>
    </source>
</evidence>
<evidence type="ECO:0000256" key="6">
    <source>
        <dbReference type="ARBA" id="ARBA00054546"/>
    </source>
</evidence>
<evidence type="ECO:0000256" key="1">
    <source>
        <dbReference type="ARBA" id="ARBA00006950"/>
    </source>
</evidence>
<dbReference type="InterPro" id="IPR008331">
    <property type="entry name" value="Ferritin_DPS_dom"/>
</dbReference>
<dbReference type="Gene3D" id="1.20.1260.10">
    <property type="match status" value="1"/>
</dbReference>
<dbReference type="GO" id="GO:0008198">
    <property type="term" value="F:ferrous iron binding"/>
    <property type="evidence" value="ECO:0007669"/>
    <property type="project" value="TreeGrafter"/>
</dbReference>
<feature type="binding site" evidence="7">
    <location>
        <position position="63"/>
    </location>
    <ligand>
        <name>Fe cation</name>
        <dbReference type="ChEBI" id="CHEBI:24875"/>
        <label>1</label>
    </ligand>
</feature>
<keyword evidence="8" id="KW-0963">Cytoplasm</keyword>
<keyword evidence="2 8" id="KW-0409">Iron storage</keyword>
<accession>A0A1S1Z4F8</accession>
<dbReference type="InterPro" id="IPR012347">
    <property type="entry name" value="Ferritin-like"/>
</dbReference>
<dbReference type="GO" id="GO:0016491">
    <property type="term" value="F:oxidoreductase activity"/>
    <property type="evidence" value="ECO:0007669"/>
    <property type="project" value="UniProtKB-KW"/>
</dbReference>
<name>A0A1S1Z4F8_FLAPC</name>
<dbReference type="RefSeq" id="WP_044223358.1">
    <property type="nucleotide sequence ID" value="NZ_JRYR02000001.1"/>
</dbReference>
<dbReference type="EMBL" id="JRYR02000001">
    <property type="protein sequence ID" value="OHX68160.1"/>
    <property type="molecule type" value="Genomic_DNA"/>
</dbReference>
<dbReference type="Proteomes" id="UP000179797">
    <property type="component" value="Unassembled WGS sequence"/>
</dbReference>
<comment type="catalytic activity">
    <reaction evidence="8">
        <text>4 Fe(2+) + O2 + 6 H2O = 4 iron(III) oxide-hydroxide + 12 H(+)</text>
        <dbReference type="Rhea" id="RHEA:11972"/>
        <dbReference type="ChEBI" id="CHEBI:15377"/>
        <dbReference type="ChEBI" id="CHEBI:15378"/>
        <dbReference type="ChEBI" id="CHEBI:15379"/>
        <dbReference type="ChEBI" id="CHEBI:29033"/>
        <dbReference type="ChEBI" id="CHEBI:78619"/>
        <dbReference type="EC" id="1.16.3.2"/>
    </reaction>
</comment>
<evidence type="ECO:0000256" key="8">
    <source>
        <dbReference type="RuleBase" id="RU361145"/>
    </source>
</evidence>
<evidence type="ECO:0000313" key="11">
    <source>
        <dbReference type="Proteomes" id="UP000179797"/>
    </source>
</evidence>
<feature type="binding site" evidence="7">
    <location>
        <position position="104"/>
    </location>
    <ligand>
        <name>Fe cation</name>
        <dbReference type="ChEBI" id="CHEBI:24875"/>
        <label>1</label>
    </ligand>
</feature>
<dbReference type="AlphaFoldDB" id="A0A1S1Z4F8"/>
<comment type="similarity">
    <text evidence="1 8">Belongs to the ferritin family. Prokaryotic subfamily.</text>
</comment>
<evidence type="ECO:0000256" key="3">
    <source>
        <dbReference type="ARBA" id="ARBA00022723"/>
    </source>
</evidence>
<evidence type="ECO:0000259" key="9">
    <source>
        <dbReference type="PROSITE" id="PS50905"/>
    </source>
</evidence>
<dbReference type="InterPro" id="IPR009078">
    <property type="entry name" value="Ferritin-like_SF"/>
</dbReference>
<dbReference type="GO" id="GO:0006879">
    <property type="term" value="P:intracellular iron ion homeostasis"/>
    <property type="evidence" value="ECO:0007669"/>
    <property type="project" value="UniProtKB-KW"/>
</dbReference>
<evidence type="ECO:0000313" key="10">
    <source>
        <dbReference type="EMBL" id="OHX68160.1"/>
    </source>
</evidence>
<comment type="caution">
    <text evidence="10">The sequence shown here is derived from an EMBL/GenBank/DDBJ whole genome shotgun (WGS) entry which is preliminary data.</text>
</comment>
<dbReference type="InterPro" id="IPR041719">
    <property type="entry name" value="Ferritin_prok"/>
</dbReference>
<keyword evidence="4" id="KW-0560">Oxidoreductase</keyword>
<feature type="binding site" evidence="7">
    <location>
        <position position="60"/>
    </location>
    <ligand>
        <name>Fe cation</name>
        <dbReference type="ChEBI" id="CHEBI:24875"/>
        <label>1</label>
    </ligand>
</feature>
<dbReference type="CDD" id="cd01055">
    <property type="entry name" value="Nonheme_Ferritin"/>
    <property type="match status" value="1"/>
</dbReference>